<organism evidence="1 2">
    <name type="scientific">Aquisalimonas asiatica</name>
    <dbReference type="NCBI Taxonomy" id="406100"/>
    <lineage>
        <taxon>Bacteria</taxon>
        <taxon>Pseudomonadati</taxon>
        <taxon>Pseudomonadota</taxon>
        <taxon>Gammaproteobacteria</taxon>
        <taxon>Chromatiales</taxon>
        <taxon>Ectothiorhodospiraceae</taxon>
        <taxon>Aquisalimonas</taxon>
    </lineage>
</organism>
<dbReference type="Proteomes" id="UP000199657">
    <property type="component" value="Unassembled WGS sequence"/>
</dbReference>
<dbReference type="RefSeq" id="WP_091643831.1">
    <property type="nucleotide sequence ID" value="NZ_FOEG01000004.1"/>
</dbReference>
<keyword evidence="2" id="KW-1185">Reference proteome</keyword>
<evidence type="ECO:0000313" key="2">
    <source>
        <dbReference type="Proteomes" id="UP000199657"/>
    </source>
</evidence>
<dbReference type="OrthoDB" id="9155690at2"/>
<dbReference type="Gene3D" id="1.10.10.10">
    <property type="entry name" value="Winged helix-like DNA-binding domain superfamily/Winged helix DNA-binding domain"/>
    <property type="match status" value="1"/>
</dbReference>
<evidence type="ECO:0000313" key="1">
    <source>
        <dbReference type="EMBL" id="SEO92479.1"/>
    </source>
</evidence>
<proteinExistence type="predicted"/>
<gene>
    <name evidence="1" type="ORF">SAMN04488052_104341</name>
</gene>
<dbReference type="STRING" id="406100.SAMN04488052_104341"/>
<sequence>MNKQLNQHELAELLDVDRTTIGAFQRRGMPYRSQGRGRPNLYDGPVCMHWFYGSERAKAAGVDDLPPAGVVVWNYLDAWMLCDEPESVWYPAAIDLARRAGAKKAEATALVVRVLAERAKRTA</sequence>
<dbReference type="AlphaFoldDB" id="A0A1H8TN61"/>
<dbReference type="InterPro" id="IPR036388">
    <property type="entry name" value="WH-like_DNA-bd_sf"/>
</dbReference>
<accession>A0A1H8TN61</accession>
<dbReference type="EMBL" id="FOEG01000004">
    <property type="protein sequence ID" value="SEO92479.1"/>
    <property type="molecule type" value="Genomic_DNA"/>
</dbReference>
<name>A0A1H8TN61_9GAMM</name>
<reference evidence="1 2" key="1">
    <citation type="submission" date="2016-10" db="EMBL/GenBank/DDBJ databases">
        <authorList>
            <person name="de Groot N.N."/>
        </authorList>
    </citation>
    <scope>NUCLEOTIDE SEQUENCE [LARGE SCALE GENOMIC DNA]</scope>
    <source>
        <strain evidence="1 2">CGMCC 1.6291</strain>
    </source>
</reference>
<protein>
    <submittedName>
        <fullName evidence="1">Phage DNA packaging protein Nu1</fullName>
    </submittedName>
</protein>